<dbReference type="AlphaFoldDB" id="W1WRY6"/>
<sequence>VVVRRRFSRKNEDIEHSHTVDHH</sequence>
<name>W1WRY6_ECOLX</name>
<protein>
    <submittedName>
        <fullName evidence="2">Uncharacterized protein</fullName>
    </submittedName>
</protein>
<reference evidence="2 3" key="1">
    <citation type="submission" date="2013-12" db="EMBL/GenBank/DDBJ databases">
        <title>A Varibaculum cambriense genome reconstructed from a premature infant gut community with otherwise low bacterial novelty that shifts toward anaerobic metabolism during the third week of life.</title>
        <authorList>
            <person name="Brown C.T."/>
            <person name="Sharon I."/>
            <person name="Thomas B.C."/>
            <person name="Castelle C.J."/>
            <person name="Morowitz M.J."/>
            <person name="Banfield J.F."/>
        </authorList>
    </citation>
    <scope>NUCLEOTIDE SEQUENCE [LARGE SCALE GENOMIC DNA]</scope>
    <source>
        <strain evidence="3">DORA_A_5_14_21</strain>
    </source>
</reference>
<proteinExistence type="predicted"/>
<feature type="region of interest" description="Disordered" evidence="1">
    <location>
        <begin position="1"/>
        <end position="23"/>
    </location>
</feature>
<gene>
    <name evidence="2" type="ORF">Q609_ECAC01779G0006</name>
</gene>
<comment type="caution">
    <text evidence="2">The sequence shown here is derived from an EMBL/GenBank/DDBJ whole genome shotgun (WGS) entry which is preliminary data.</text>
</comment>
<organism evidence="2 3">
    <name type="scientific">Escherichia coli DORA_A_5_14_21</name>
    <dbReference type="NCBI Taxonomy" id="1403943"/>
    <lineage>
        <taxon>Bacteria</taxon>
        <taxon>Pseudomonadati</taxon>
        <taxon>Pseudomonadota</taxon>
        <taxon>Gammaproteobacteria</taxon>
        <taxon>Enterobacterales</taxon>
        <taxon>Enterobacteriaceae</taxon>
        <taxon>Escherichia</taxon>
    </lineage>
</organism>
<evidence type="ECO:0000313" key="3">
    <source>
        <dbReference type="Proteomes" id="UP000018853"/>
    </source>
</evidence>
<accession>W1WRY6</accession>
<feature type="compositionally biased region" description="Basic and acidic residues" evidence="1">
    <location>
        <begin position="9"/>
        <end position="23"/>
    </location>
</feature>
<dbReference type="Proteomes" id="UP000018853">
    <property type="component" value="Unassembled WGS sequence"/>
</dbReference>
<evidence type="ECO:0000256" key="1">
    <source>
        <dbReference type="SAM" id="MobiDB-lite"/>
    </source>
</evidence>
<evidence type="ECO:0000313" key="2">
    <source>
        <dbReference type="EMBL" id="ETJ20676.1"/>
    </source>
</evidence>
<dbReference type="EMBL" id="AZLZ01001779">
    <property type="protein sequence ID" value="ETJ20676.1"/>
    <property type="molecule type" value="Genomic_DNA"/>
</dbReference>
<feature type="non-terminal residue" evidence="2">
    <location>
        <position position="1"/>
    </location>
</feature>